<dbReference type="PANTHER" id="PTHR42060:SF1">
    <property type="entry name" value="NHL REPEAT-CONTAINING PROTEIN"/>
    <property type="match status" value="1"/>
</dbReference>
<proteinExistence type="predicted"/>
<feature type="chain" id="PRO_5040236840" description="SMP-30/Gluconolactonase/LRE-like region domain-containing protein" evidence="1">
    <location>
        <begin position="17"/>
        <end position="317"/>
    </location>
</feature>
<organism evidence="2 3">
    <name type="scientific">Neoarthrinium moseri</name>
    <dbReference type="NCBI Taxonomy" id="1658444"/>
    <lineage>
        <taxon>Eukaryota</taxon>
        <taxon>Fungi</taxon>
        <taxon>Dikarya</taxon>
        <taxon>Ascomycota</taxon>
        <taxon>Pezizomycotina</taxon>
        <taxon>Sordariomycetes</taxon>
        <taxon>Xylariomycetidae</taxon>
        <taxon>Amphisphaeriales</taxon>
        <taxon>Apiosporaceae</taxon>
        <taxon>Neoarthrinium</taxon>
    </lineage>
</organism>
<evidence type="ECO:0008006" key="4">
    <source>
        <dbReference type="Google" id="ProtNLM"/>
    </source>
</evidence>
<evidence type="ECO:0000256" key="1">
    <source>
        <dbReference type="SAM" id="SignalP"/>
    </source>
</evidence>
<dbReference type="InterPro" id="IPR011042">
    <property type="entry name" value="6-blade_b-propeller_TolB-like"/>
</dbReference>
<evidence type="ECO:0000313" key="3">
    <source>
        <dbReference type="Proteomes" id="UP000829685"/>
    </source>
</evidence>
<dbReference type="SUPFAM" id="SSF63829">
    <property type="entry name" value="Calcium-dependent phosphotriesterase"/>
    <property type="match status" value="1"/>
</dbReference>
<dbReference type="Gene3D" id="2.120.10.30">
    <property type="entry name" value="TolB, C-terminal domain"/>
    <property type="match status" value="1"/>
</dbReference>
<keyword evidence="1" id="KW-0732">Signal</keyword>
<reference evidence="2" key="1">
    <citation type="submission" date="2021-03" db="EMBL/GenBank/DDBJ databases">
        <title>Revisited historic fungal species revealed as producer of novel bioactive compounds through whole genome sequencing and comparative genomics.</title>
        <authorList>
            <person name="Vignolle G.A."/>
            <person name="Hochenegger N."/>
            <person name="Mach R.L."/>
            <person name="Mach-Aigner A.R."/>
            <person name="Javad Rahimi M."/>
            <person name="Salim K.A."/>
            <person name="Chan C.M."/>
            <person name="Lim L.B.L."/>
            <person name="Cai F."/>
            <person name="Druzhinina I.S."/>
            <person name="U'Ren J.M."/>
            <person name="Derntl C."/>
        </authorList>
    </citation>
    <scope>NUCLEOTIDE SEQUENCE</scope>
    <source>
        <strain evidence="2">TUCIM 5799</strain>
    </source>
</reference>
<dbReference type="Proteomes" id="UP000829685">
    <property type="component" value="Unassembled WGS sequence"/>
</dbReference>
<sequence length="317" mass="34938">MLLFIVGLFTNNSARGVTVETVFQLGETGTVFENLALRESGEILATRADVPEIWSIDPSTKTGHKILTIPGAFAVMGIVQVSIDVFYVNSGKYSVQSHDSGEGSWEIWKIDLAASQPRASKLVSVPEAGLLNGMAKWDDNTILTVDSIGGRIYKVDLRTAKYEVAFSEDVPMKPLDRGLGINGIKVHDMFVYFTNTDRRLFYRTPVDTNLKPKGPAQLALSGFRLDDFTIDHDGTIYIATGKSNQILQYKLPGWVRRVAGWFDSVDLAGVTACEFGKSEHDEKLLYFSTSGTTFDQIEGAEPEPAKIAVIKFQEAKL</sequence>
<feature type="signal peptide" evidence="1">
    <location>
        <begin position="1"/>
        <end position="16"/>
    </location>
</feature>
<comment type="caution">
    <text evidence="2">The sequence shown here is derived from an EMBL/GenBank/DDBJ whole genome shotgun (WGS) entry which is preliminary data.</text>
</comment>
<dbReference type="EMBL" id="JAFIMR010000023">
    <property type="protein sequence ID" value="KAI1864632.1"/>
    <property type="molecule type" value="Genomic_DNA"/>
</dbReference>
<keyword evidence="3" id="KW-1185">Reference proteome</keyword>
<evidence type="ECO:0000313" key="2">
    <source>
        <dbReference type="EMBL" id="KAI1864632.1"/>
    </source>
</evidence>
<dbReference type="AlphaFoldDB" id="A0A9Q0ANI0"/>
<dbReference type="OrthoDB" id="9977941at2759"/>
<name>A0A9Q0ANI0_9PEZI</name>
<gene>
    <name evidence="2" type="ORF">JX265_008356</name>
</gene>
<accession>A0A9Q0ANI0</accession>
<dbReference type="InterPro" id="IPR052998">
    <property type="entry name" value="Hetero-Diels-Alderase-like"/>
</dbReference>
<dbReference type="PANTHER" id="PTHR42060">
    <property type="entry name" value="NHL REPEAT-CONTAINING PROTEIN-RELATED"/>
    <property type="match status" value="1"/>
</dbReference>
<protein>
    <recommendedName>
        <fullName evidence="4">SMP-30/Gluconolactonase/LRE-like region domain-containing protein</fullName>
    </recommendedName>
</protein>